<dbReference type="SUPFAM" id="SSF53756">
    <property type="entry name" value="UDP-Glycosyltransferase/glycogen phosphorylase"/>
    <property type="match status" value="1"/>
</dbReference>
<protein>
    <recommendedName>
        <fullName evidence="3">Glycosyltransferase</fullName>
    </recommendedName>
</protein>
<evidence type="ECO:0008006" key="3">
    <source>
        <dbReference type="Google" id="ProtNLM"/>
    </source>
</evidence>
<dbReference type="KEGG" id="sale:EPH95_04100"/>
<dbReference type="Proteomes" id="UP000319756">
    <property type="component" value="Chromosome"/>
</dbReference>
<accession>A0A514LF33</accession>
<dbReference type="OrthoDB" id="2969065at2"/>
<name>A0A514LF33_9BACI</name>
<reference evidence="2" key="1">
    <citation type="submission" date="2019-01" db="EMBL/GenBank/DDBJ databases">
        <title>Genomic analysis of Salicibibacter sp. NKC3-5.</title>
        <authorList>
            <person name="Oh Y.J."/>
        </authorList>
    </citation>
    <scope>NUCLEOTIDE SEQUENCE [LARGE SCALE GENOMIC DNA]</scope>
    <source>
        <strain evidence="2">NKC3-5</strain>
    </source>
</reference>
<evidence type="ECO:0000313" key="2">
    <source>
        <dbReference type="Proteomes" id="UP000319756"/>
    </source>
</evidence>
<gene>
    <name evidence="1" type="ORF">EPH95_04100</name>
</gene>
<dbReference type="RefSeq" id="WP_142087595.1">
    <property type="nucleotide sequence ID" value="NZ_CP035485.1"/>
</dbReference>
<dbReference type="AlphaFoldDB" id="A0A514LF33"/>
<keyword evidence="2" id="KW-1185">Reference proteome</keyword>
<dbReference type="EMBL" id="CP035485">
    <property type="protein sequence ID" value="QDI90462.1"/>
    <property type="molecule type" value="Genomic_DNA"/>
</dbReference>
<evidence type="ECO:0000313" key="1">
    <source>
        <dbReference type="EMBL" id="QDI90462.1"/>
    </source>
</evidence>
<sequence>MNIFVKNARFSGGAPLSILQYINIIRKNYSVDEVKAFGEFMEQQEYIYDDNGVKTIDMKKYKIKSPYKSFKNFMFFLKSVTYDKPNLLINVTPINCVYGSIVENITGVKSLYIQPGGVVPRYLPKLLKNKRILAFSEENKKDLINYGYNPGLIEVVANRMNFPVETRDLYIEPVNTVQILIISRLDDDKLKSVLSTVSLLEEVAKKVGSRNIIINILGDGSNYSEISSIVNKIHSGFDNKFIYLRGFVSNVNEFIGSSHIVISQGRGAIDAIYNKRVTIINNSHDHGIVNKNNIEEFSLYNFSGRNIKQSFTVHHLVTLVNMIKTKTINTEELKYNQEFVIKTYDINYAEEKIISIINKNLNEKDKQTKTPVFFRALLKYISVSSYLYLNLVINKLKNQIKVK</sequence>
<proteinExistence type="predicted"/>
<organism evidence="1 2">
    <name type="scientific">Salicibibacter halophilus</name>
    <dbReference type="NCBI Taxonomy" id="2502791"/>
    <lineage>
        <taxon>Bacteria</taxon>
        <taxon>Bacillati</taxon>
        <taxon>Bacillota</taxon>
        <taxon>Bacilli</taxon>
        <taxon>Bacillales</taxon>
        <taxon>Bacillaceae</taxon>
        <taxon>Salicibibacter</taxon>
    </lineage>
</organism>